<dbReference type="STRING" id="1314674.A0A0D7BQI3"/>
<dbReference type="InterPro" id="IPR036249">
    <property type="entry name" value="Thioredoxin-like_sf"/>
</dbReference>
<dbReference type="CDD" id="cd03053">
    <property type="entry name" value="GST_N_Phi"/>
    <property type="match status" value="1"/>
</dbReference>
<dbReference type="InterPro" id="IPR036282">
    <property type="entry name" value="Glutathione-S-Trfase_C_sf"/>
</dbReference>
<keyword evidence="8" id="KW-1185">Reference proteome</keyword>
<dbReference type="PANTHER" id="PTHR43900">
    <property type="entry name" value="GLUTATHIONE S-TRANSFERASE RHO"/>
    <property type="match status" value="1"/>
</dbReference>
<dbReference type="GO" id="GO:0043295">
    <property type="term" value="F:glutathione binding"/>
    <property type="evidence" value="ECO:0007669"/>
    <property type="project" value="TreeGrafter"/>
</dbReference>
<organism evidence="7 8">
    <name type="scientific">Cylindrobasidium torrendii FP15055 ss-10</name>
    <dbReference type="NCBI Taxonomy" id="1314674"/>
    <lineage>
        <taxon>Eukaryota</taxon>
        <taxon>Fungi</taxon>
        <taxon>Dikarya</taxon>
        <taxon>Basidiomycota</taxon>
        <taxon>Agaricomycotina</taxon>
        <taxon>Agaricomycetes</taxon>
        <taxon>Agaricomycetidae</taxon>
        <taxon>Agaricales</taxon>
        <taxon>Marasmiineae</taxon>
        <taxon>Physalacriaceae</taxon>
        <taxon>Cylindrobasidium</taxon>
    </lineage>
</organism>
<protein>
    <recommendedName>
        <fullName evidence="1">glutathione transferase</fullName>
        <ecNumber evidence="1">2.5.1.18</ecNumber>
    </recommendedName>
</protein>
<dbReference type="GO" id="GO:0005737">
    <property type="term" value="C:cytoplasm"/>
    <property type="evidence" value="ECO:0007669"/>
    <property type="project" value="TreeGrafter"/>
</dbReference>
<evidence type="ECO:0000259" key="6">
    <source>
        <dbReference type="PROSITE" id="PS50405"/>
    </source>
</evidence>
<dbReference type="Gene3D" id="3.40.30.10">
    <property type="entry name" value="Glutaredoxin"/>
    <property type="match status" value="1"/>
</dbReference>
<dbReference type="Pfam" id="PF02798">
    <property type="entry name" value="GST_N"/>
    <property type="match status" value="1"/>
</dbReference>
<dbReference type="InterPro" id="IPR040079">
    <property type="entry name" value="Glutathione_S-Trfase"/>
</dbReference>
<dbReference type="InterPro" id="IPR010987">
    <property type="entry name" value="Glutathione-S-Trfase_C-like"/>
</dbReference>
<proteinExistence type="inferred from homology"/>
<feature type="domain" description="GST N-terminal" evidence="5">
    <location>
        <begin position="1"/>
        <end position="82"/>
    </location>
</feature>
<keyword evidence="2 7" id="KW-0808">Transferase</keyword>
<dbReference type="EC" id="2.5.1.18" evidence="1"/>
<dbReference type="Gene3D" id="1.20.1050.10">
    <property type="match status" value="1"/>
</dbReference>
<evidence type="ECO:0000259" key="5">
    <source>
        <dbReference type="PROSITE" id="PS50404"/>
    </source>
</evidence>
<comment type="catalytic activity">
    <reaction evidence="3">
        <text>RX + glutathione = an S-substituted glutathione + a halide anion + H(+)</text>
        <dbReference type="Rhea" id="RHEA:16437"/>
        <dbReference type="ChEBI" id="CHEBI:15378"/>
        <dbReference type="ChEBI" id="CHEBI:16042"/>
        <dbReference type="ChEBI" id="CHEBI:17792"/>
        <dbReference type="ChEBI" id="CHEBI:57925"/>
        <dbReference type="ChEBI" id="CHEBI:90779"/>
        <dbReference type="EC" id="2.5.1.18"/>
    </reaction>
</comment>
<evidence type="ECO:0000256" key="3">
    <source>
        <dbReference type="ARBA" id="ARBA00047960"/>
    </source>
</evidence>
<gene>
    <name evidence="7" type="ORF">CYLTODRAFT_344017</name>
</gene>
<comment type="similarity">
    <text evidence="4">Belongs to the GST superfamily.</text>
</comment>
<dbReference type="AlphaFoldDB" id="A0A0D7BQI3"/>
<dbReference type="OrthoDB" id="249703at2759"/>
<sequence>MVVNLYGFVGSTYTKRAAITLHEKQVPFIFHPIDYTKKEHKLPEHTAKHPFGQVPVLEDDGITVYESRAIARFIALKYSDQGLPLIPPISDLAKTAAFETAMQVENQQFDVWAARIVVEKLIKRLFNPDYEQNTALVDEAITTLNAKLDVFEKLLSEQAYLAGDEITLPDLNIIPLGVKLQEALGVDILENSHRPSVTKWWQRLTARPSWIAVQDGVKTVEKY</sequence>
<accession>A0A0D7BQI3</accession>
<dbReference type="PANTHER" id="PTHR43900:SF3">
    <property type="entry name" value="GLUTATHIONE S-TRANSFERASE RHO"/>
    <property type="match status" value="1"/>
</dbReference>
<evidence type="ECO:0000256" key="1">
    <source>
        <dbReference type="ARBA" id="ARBA00012452"/>
    </source>
</evidence>
<dbReference type="SFLD" id="SFLDS00019">
    <property type="entry name" value="Glutathione_Transferase_(cytos"/>
    <property type="match status" value="1"/>
</dbReference>
<dbReference type="InterPro" id="IPR004045">
    <property type="entry name" value="Glutathione_S-Trfase_N"/>
</dbReference>
<dbReference type="InterPro" id="IPR004046">
    <property type="entry name" value="GST_C"/>
</dbReference>
<dbReference type="Proteomes" id="UP000054007">
    <property type="component" value="Unassembled WGS sequence"/>
</dbReference>
<feature type="domain" description="GST C-terminal" evidence="6">
    <location>
        <begin position="91"/>
        <end position="223"/>
    </location>
</feature>
<dbReference type="FunFam" id="3.40.30.10:FF:000016">
    <property type="entry name" value="Glutathione S-transferase F2"/>
    <property type="match status" value="1"/>
</dbReference>
<reference evidence="7 8" key="1">
    <citation type="journal article" date="2015" name="Fungal Genet. Biol.">
        <title>Evolution of novel wood decay mechanisms in Agaricales revealed by the genome sequences of Fistulina hepatica and Cylindrobasidium torrendii.</title>
        <authorList>
            <person name="Floudas D."/>
            <person name="Held B.W."/>
            <person name="Riley R."/>
            <person name="Nagy L.G."/>
            <person name="Koehler G."/>
            <person name="Ransdell A.S."/>
            <person name="Younus H."/>
            <person name="Chow J."/>
            <person name="Chiniquy J."/>
            <person name="Lipzen A."/>
            <person name="Tritt A."/>
            <person name="Sun H."/>
            <person name="Haridas S."/>
            <person name="LaButti K."/>
            <person name="Ohm R.A."/>
            <person name="Kues U."/>
            <person name="Blanchette R.A."/>
            <person name="Grigoriev I.V."/>
            <person name="Minto R.E."/>
            <person name="Hibbett D.S."/>
        </authorList>
    </citation>
    <scope>NUCLEOTIDE SEQUENCE [LARGE SCALE GENOMIC DNA]</scope>
    <source>
        <strain evidence="7 8">FP15055 ss-10</strain>
    </source>
</reference>
<dbReference type="SUPFAM" id="SSF52833">
    <property type="entry name" value="Thioredoxin-like"/>
    <property type="match status" value="1"/>
</dbReference>
<dbReference type="EMBL" id="KN880443">
    <property type="protein sequence ID" value="KIY72500.1"/>
    <property type="molecule type" value="Genomic_DNA"/>
</dbReference>
<dbReference type="SUPFAM" id="SSF47616">
    <property type="entry name" value="GST C-terminal domain-like"/>
    <property type="match status" value="1"/>
</dbReference>
<evidence type="ECO:0000256" key="4">
    <source>
        <dbReference type="RuleBase" id="RU003494"/>
    </source>
</evidence>
<dbReference type="PROSITE" id="PS50405">
    <property type="entry name" value="GST_CTER"/>
    <property type="match status" value="1"/>
</dbReference>
<evidence type="ECO:0000313" key="7">
    <source>
        <dbReference type="EMBL" id="KIY72500.1"/>
    </source>
</evidence>
<evidence type="ECO:0000313" key="8">
    <source>
        <dbReference type="Proteomes" id="UP000054007"/>
    </source>
</evidence>
<dbReference type="SFLD" id="SFLDG00358">
    <property type="entry name" value="Main_(cytGST)"/>
    <property type="match status" value="1"/>
</dbReference>
<name>A0A0D7BQI3_9AGAR</name>
<dbReference type="Pfam" id="PF00043">
    <property type="entry name" value="GST_C"/>
    <property type="match status" value="1"/>
</dbReference>
<evidence type="ECO:0000256" key="2">
    <source>
        <dbReference type="ARBA" id="ARBA00022679"/>
    </source>
</evidence>
<dbReference type="GO" id="GO:0006749">
    <property type="term" value="P:glutathione metabolic process"/>
    <property type="evidence" value="ECO:0007669"/>
    <property type="project" value="TreeGrafter"/>
</dbReference>
<dbReference type="PROSITE" id="PS50404">
    <property type="entry name" value="GST_NTER"/>
    <property type="match status" value="1"/>
</dbReference>
<dbReference type="GO" id="GO:0004364">
    <property type="term" value="F:glutathione transferase activity"/>
    <property type="evidence" value="ECO:0007669"/>
    <property type="project" value="UniProtKB-EC"/>
</dbReference>